<proteinExistence type="predicted"/>
<dbReference type="Proteomes" id="UP001303046">
    <property type="component" value="Unassembled WGS sequence"/>
</dbReference>
<evidence type="ECO:0000313" key="2">
    <source>
        <dbReference type="Proteomes" id="UP001303046"/>
    </source>
</evidence>
<name>A0ABR1DQU1_NECAM</name>
<evidence type="ECO:0000313" key="1">
    <source>
        <dbReference type="EMBL" id="KAK6752811.1"/>
    </source>
</evidence>
<gene>
    <name evidence="1" type="primary">Necator_chrIV.g17219</name>
    <name evidence="1" type="ORF">RB195_003921</name>
</gene>
<organism evidence="1 2">
    <name type="scientific">Necator americanus</name>
    <name type="common">Human hookworm</name>
    <dbReference type="NCBI Taxonomy" id="51031"/>
    <lineage>
        <taxon>Eukaryota</taxon>
        <taxon>Metazoa</taxon>
        <taxon>Ecdysozoa</taxon>
        <taxon>Nematoda</taxon>
        <taxon>Chromadorea</taxon>
        <taxon>Rhabditida</taxon>
        <taxon>Rhabditina</taxon>
        <taxon>Rhabditomorpha</taxon>
        <taxon>Strongyloidea</taxon>
        <taxon>Ancylostomatidae</taxon>
        <taxon>Bunostominae</taxon>
        <taxon>Necator</taxon>
    </lineage>
</organism>
<accession>A0ABR1DQU1</accession>
<comment type="caution">
    <text evidence="1">The sequence shown here is derived from an EMBL/GenBank/DDBJ whole genome shotgun (WGS) entry which is preliminary data.</text>
</comment>
<reference evidence="1 2" key="1">
    <citation type="submission" date="2023-08" db="EMBL/GenBank/DDBJ databases">
        <title>A Necator americanus chromosomal reference genome.</title>
        <authorList>
            <person name="Ilik V."/>
            <person name="Petrzelkova K.J."/>
            <person name="Pardy F."/>
            <person name="Fuh T."/>
            <person name="Niatou-Singa F.S."/>
            <person name="Gouil Q."/>
            <person name="Baker L."/>
            <person name="Ritchie M.E."/>
            <person name="Jex A.R."/>
            <person name="Gazzola D."/>
            <person name="Li H."/>
            <person name="Toshio Fujiwara R."/>
            <person name="Zhan B."/>
            <person name="Aroian R.V."/>
            <person name="Pafco B."/>
            <person name="Schwarz E.M."/>
        </authorList>
    </citation>
    <scope>NUCLEOTIDE SEQUENCE [LARGE SCALE GENOMIC DNA]</scope>
    <source>
        <strain evidence="1 2">Aroian</strain>
        <tissue evidence="1">Whole animal</tissue>
    </source>
</reference>
<sequence length="121" mass="14091">MAESSTPCPFASNQRSPAEAFLGCRLRMEFDLLLPSRVRSNGTRNLKMESQFHRRNGARRRNFEIKDAISAEDYREQKPTWTPGFTTRRVGNTTYTVRCRNEVWTRHVSNPSAIQDRHNCD</sequence>
<dbReference type="EMBL" id="JAVFWL010000004">
    <property type="protein sequence ID" value="KAK6752811.1"/>
    <property type="molecule type" value="Genomic_DNA"/>
</dbReference>
<keyword evidence="2" id="KW-1185">Reference proteome</keyword>
<protein>
    <submittedName>
        <fullName evidence="1">Uncharacterized protein</fullName>
    </submittedName>
</protein>